<dbReference type="InterPro" id="IPR021851">
    <property type="entry name" value="DUF3455"/>
</dbReference>
<keyword evidence="3" id="KW-1185">Reference proteome</keyword>
<dbReference type="PANTHER" id="PTHR35567">
    <property type="entry name" value="MALATE DEHYDROGENASE (AFU_ORTHOLOGUE AFUA_2G13800)"/>
    <property type="match status" value="1"/>
</dbReference>
<evidence type="ECO:0000313" key="2">
    <source>
        <dbReference type="EMBL" id="THV04701.1"/>
    </source>
</evidence>
<feature type="non-terminal residue" evidence="2">
    <location>
        <position position="224"/>
    </location>
</feature>
<evidence type="ECO:0000256" key="1">
    <source>
        <dbReference type="SAM" id="SignalP"/>
    </source>
</evidence>
<dbReference type="PANTHER" id="PTHR35567:SF1">
    <property type="entry name" value="CONSERVED FUNGAL PROTEIN (AFU_ORTHOLOGUE AFUA_1G14230)"/>
    <property type="match status" value="1"/>
</dbReference>
<accession>A0A4S8MPJ7</accession>
<dbReference type="Proteomes" id="UP000297245">
    <property type="component" value="Unassembled WGS sequence"/>
</dbReference>
<dbReference type="OrthoDB" id="1859733at2759"/>
<dbReference type="AlphaFoldDB" id="A0A4S8MPJ7"/>
<feature type="chain" id="PRO_5020788385" evidence="1">
    <location>
        <begin position="18"/>
        <end position="224"/>
    </location>
</feature>
<name>A0A4S8MPJ7_DENBC</name>
<organism evidence="2 3">
    <name type="scientific">Dendrothele bispora (strain CBS 962.96)</name>
    <dbReference type="NCBI Taxonomy" id="1314807"/>
    <lineage>
        <taxon>Eukaryota</taxon>
        <taxon>Fungi</taxon>
        <taxon>Dikarya</taxon>
        <taxon>Basidiomycota</taxon>
        <taxon>Agaricomycotina</taxon>
        <taxon>Agaricomycetes</taxon>
        <taxon>Agaricomycetidae</taxon>
        <taxon>Agaricales</taxon>
        <taxon>Agaricales incertae sedis</taxon>
        <taxon>Dendrothele</taxon>
    </lineage>
</organism>
<proteinExistence type="predicted"/>
<keyword evidence="1" id="KW-0732">Signal</keyword>
<gene>
    <name evidence="2" type="ORF">K435DRAFT_746460</name>
</gene>
<dbReference type="Pfam" id="PF11937">
    <property type="entry name" value="DUF3455"/>
    <property type="match status" value="1"/>
</dbReference>
<dbReference type="EMBL" id="ML179053">
    <property type="protein sequence ID" value="THV04701.1"/>
    <property type="molecule type" value="Genomic_DNA"/>
</dbReference>
<protein>
    <submittedName>
        <fullName evidence="2">Putative malate dehydrogenase</fullName>
    </submittedName>
</protein>
<feature type="signal peptide" evidence="1">
    <location>
        <begin position="1"/>
        <end position="17"/>
    </location>
</feature>
<reference evidence="2 3" key="1">
    <citation type="journal article" date="2019" name="Nat. Ecol. Evol.">
        <title>Megaphylogeny resolves global patterns of mushroom evolution.</title>
        <authorList>
            <person name="Varga T."/>
            <person name="Krizsan K."/>
            <person name="Foldi C."/>
            <person name="Dima B."/>
            <person name="Sanchez-Garcia M."/>
            <person name="Sanchez-Ramirez S."/>
            <person name="Szollosi G.J."/>
            <person name="Szarkandi J.G."/>
            <person name="Papp V."/>
            <person name="Albert L."/>
            <person name="Andreopoulos W."/>
            <person name="Angelini C."/>
            <person name="Antonin V."/>
            <person name="Barry K.W."/>
            <person name="Bougher N.L."/>
            <person name="Buchanan P."/>
            <person name="Buyck B."/>
            <person name="Bense V."/>
            <person name="Catcheside P."/>
            <person name="Chovatia M."/>
            <person name="Cooper J."/>
            <person name="Damon W."/>
            <person name="Desjardin D."/>
            <person name="Finy P."/>
            <person name="Geml J."/>
            <person name="Haridas S."/>
            <person name="Hughes K."/>
            <person name="Justo A."/>
            <person name="Karasinski D."/>
            <person name="Kautmanova I."/>
            <person name="Kiss B."/>
            <person name="Kocsube S."/>
            <person name="Kotiranta H."/>
            <person name="LaButti K.M."/>
            <person name="Lechner B.E."/>
            <person name="Liimatainen K."/>
            <person name="Lipzen A."/>
            <person name="Lukacs Z."/>
            <person name="Mihaltcheva S."/>
            <person name="Morgado L.N."/>
            <person name="Niskanen T."/>
            <person name="Noordeloos M.E."/>
            <person name="Ohm R.A."/>
            <person name="Ortiz-Santana B."/>
            <person name="Ovrebo C."/>
            <person name="Racz N."/>
            <person name="Riley R."/>
            <person name="Savchenko A."/>
            <person name="Shiryaev A."/>
            <person name="Soop K."/>
            <person name="Spirin V."/>
            <person name="Szebenyi C."/>
            <person name="Tomsovsky M."/>
            <person name="Tulloss R.E."/>
            <person name="Uehling J."/>
            <person name="Grigoriev I.V."/>
            <person name="Vagvolgyi C."/>
            <person name="Papp T."/>
            <person name="Martin F.M."/>
            <person name="Miettinen O."/>
            <person name="Hibbett D.S."/>
            <person name="Nagy L.G."/>
        </authorList>
    </citation>
    <scope>NUCLEOTIDE SEQUENCE [LARGE SCALE GENOMIC DNA]</scope>
    <source>
        <strain evidence="2 3">CBS 962.96</strain>
    </source>
</reference>
<sequence length="224" mass="23718">MLFKLLLPFALFASSLAAPTSCDISSAVVDVPSGGALPPPTHKVSFVALGVGTQNYTCSDAGTYTSVGAFAELFDISCLYRTQCFSNITSDAFEVWNAAPPSVTASRVPQFLDSLRQFHNPTVLGEHYFVVNPVTGSGLSPKWDFTSRAFAGNADAFVVGSKISSMASPTSPSNIDWLYLTKAVGSLADEVYRTDTQGGQPPASCAPGSNPITVKYTSMYWLTG</sequence>
<evidence type="ECO:0000313" key="3">
    <source>
        <dbReference type="Proteomes" id="UP000297245"/>
    </source>
</evidence>